<dbReference type="Gene3D" id="2.60.200.20">
    <property type="match status" value="1"/>
</dbReference>
<name>A0AAV8CVK5_9POAL</name>
<accession>A0AAV8CVK5</accession>
<dbReference type="InterPro" id="IPR008984">
    <property type="entry name" value="SMAD_FHA_dom_sf"/>
</dbReference>
<comment type="caution">
    <text evidence="3">The sequence shown here is derived from an EMBL/GenBank/DDBJ whole genome shotgun (WGS) entry which is preliminary data.</text>
</comment>
<dbReference type="InterPro" id="IPR000253">
    <property type="entry name" value="FHA_dom"/>
</dbReference>
<dbReference type="AlphaFoldDB" id="A0AAV8CVK5"/>
<evidence type="ECO:0000313" key="4">
    <source>
        <dbReference type="Proteomes" id="UP001140206"/>
    </source>
</evidence>
<dbReference type="PROSITE" id="PS50006">
    <property type="entry name" value="FHA_DOMAIN"/>
    <property type="match status" value="1"/>
</dbReference>
<evidence type="ECO:0000259" key="2">
    <source>
        <dbReference type="PROSITE" id="PS50006"/>
    </source>
</evidence>
<sequence>MQLFQAATQVKGMSPMLMIALGLIHTSQSHFVLPKIFKIFQIPPFLSVVSCFLFLFLRSTMEASILQVTVLQGPRNGEILVCDPDSTIQIGRVMRGNNLALRDPGISQNHLCFRFVQADSDSRWFVSDLDTSNGTILNGSPIQASVPVPVSDGDVLEIGQKTKLGVKIVAPKVVEEGNDARGRRRVTRRGGSLRVNLRANSSRVSEEEVELKQTPSKVSAPVRGRRNNARAISAVTVNDEEKEGSNSDSGVEMGLKGTKRGREDIVGRNAAGVLNEEVSMDPSQFICSGVKESDQNRGAKLTRNPRKRKSSRVLKEVDTNCLVDSVLEVKEVEVKKKGMGRGKGKGNLGKASTVSEEKENDVNIVLNLDCESTGSDHVAVLKLRKGKKARISADSSTVIEGEGEENVGVEGENSSEEGRVDNEKMTLKDWFESMERFLSQAINDECERLIGIIKESARKFDELLESGHDMA</sequence>
<feature type="region of interest" description="Disordered" evidence="1">
    <location>
        <begin position="395"/>
        <end position="420"/>
    </location>
</feature>
<keyword evidence="4" id="KW-1185">Reference proteome</keyword>
<evidence type="ECO:0000256" key="1">
    <source>
        <dbReference type="SAM" id="MobiDB-lite"/>
    </source>
</evidence>
<dbReference type="Pfam" id="PF00498">
    <property type="entry name" value="FHA"/>
    <property type="match status" value="1"/>
</dbReference>
<feature type="domain" description="FHA" evidence="2">
    <location>
        <begin position="88"/>
        <end position="142"/>
    </location>
</feature>
<dbReference type="InterPro" id="IPR050923">
    <property type="entry name" value="Cell_Proc_Reg/RNA_Proc"/>
</dbReference>
<dbReference type="Proteomes" id="UP001140206">
    <property type="component" value="Chromosome 4"/>
</dbReference>
<dbReference type="EMBL" id="JAMFTS010000004">
    <property type="protein sequence ID" value="KAJ4760070.1"/>
    <property type="molecule type" value="Genomic_DNA"/>
</dbReference>
<organism evidence="3 4">
    <name type="scientific">Rhynchospora pubera</name>
    <dbReference type="NCBI Taxonomy" id="906938"/>
    <lineage>
        <taxon>Eukaryota</taxon>
        <taxon>Viridiplantae</taxon>
        <taxon>Streptophyta</taxon>
        <taxon>Embryophyta</taxon>
        <taxon>Tracheophyta</taxon>
        <taxon>Spermatophyta</taxon>
        <taxon>Magnoliopsida</taxon>
        <taxon>Liliopsida</taxon>
        <taxon>Poales</taxon>
        <taxon>Cyperaceae</taxon>
        <taxon>Cyperoideae</taxon>
        <taxon>Rhynchosporeae</taxon>
        <taxon>Rhynchospora</taxon>
    </lineage>
</organism>
<protein>
    <submittedName>
        <fullName evidence="3">FHA domain-containing protein</fullName>
    </submittedName>
</protein>
<gene>
    <name evidence="3" type="ORF">LUZ62_070445</name>
</gene>
<dbReference type="PANTHER" id="PTHR23308">
    <property type="entry name" value="NUCLEAR INHIBITOR OF PROTEIN PHOSPHATASE-1"/>
    <property type="match status" value="1"/>
</dbReference>
<proteinExistence type="predicted"/>
<reference evidence="3" key="1">
    <citation type="submission" date="2022-08" db="EMBL/GenBank/DDBJ databases">
        <authorList>
            <person name="Marques A."/>
        </authorList>
    </citation>
    <scope>NUCLEOTIDE SEQUENCE</scope>
    <source>
        <strain evidence="3">RhyPub2mFocal</strain>
        <tissue evidence="3">Leaves</tissue>
    </source>
</reference>
<evidence type="ECO:0000313" key="3">
    <source>
        <dbReference type="EMBL" id="KAJ4760070.1"/>
    </source>
</evidence>
<dbReference type="SUPFAM" id="SSF49879">
    <property type="entry name" value="SMAD/FHA domain"/>
    <property type="match status" value="1"/>
</dbReference>
<dbReference type="SMART" id="SM00240">
    <property type="entry name" value="FHA"/>
    <property type="match status" value="1"/>
</dbReference>